<comment type="caution">
    <text evidence="3">The sequence shown here is derived from an EMBL/GenBank/DDBJ whole genome shotgun (WGS) entry which is preliminary data.</text>
</comment>
<protein>
    <submittedName>
        <fullName evidence="3">FlgB family protein</fullName>
    </submittedName>
</protein>
<evidence type="ECO:0000256" key="1">
    <source>
        <dbReference type="ARBA" id="ARBA00004117"/>
    </source>
</evidence>
<name>A0ABT2NRX9_9RHOB</name>
<evidence type="ECO:0000313" key="3">
    <source>
        <dbReference type="EMBL" id="MCT8331706.1"/>
    </source>
</evidence>
<keyword evidence="4" id="KW-1185">Reference proteome</keyword>
<dbReference type="NCBIfam" id="NF009270">
    <property type="entry name" value="PRK12627.1"/>
    <property type="match status" value="1"/>
</dbReference>
<proteinExistence type="predicted"/>
<organism evidence="3 4">
    <name type="scientific">Albidovulum sediminis</name>
    <dbReference type="NCBI Taxonomy" id="3066345"/>
    <lineage>
        <taxon>Bacteria</taxon>
        <taxon>Pseudomonadati</taxon>
        <taxon>Pseudomonadota</taxon>
        <taxon>Alphaproteobacteria</taxon>
        <taxon>Rhodobacterales</taxon>
        <taxon>Paracoccaceae</taxon>
        <taxon>Albidovulum</taxon>
    </lineage>
</organism>
<feature type="domain" description="Flagellar basal body rod protein N-terminal" evidence="2">
    <location>
        <begin position="18"/>
        <end position="38"/>
    </location>
</feature>
<dbReference type="RefSeq" id="WP_261497614.1">
    <property type="nucleotide sequence ID" value="NZ_JAOCQF010000006.1"/>
</dbReference>
<reference evidence="4" key="1">
    <citation type="submission" date="2023-07" db="EMBL/GenBank/DDBJ databases">
        <title>Defluviimonas sediminis sp. nov., isolated from mangrove sediment.</title>
        <authorList>
            <person name="Liu L."/>
            <person name="Li J."/>
            <person name="Huang Y."/>
            <person name="Pan J."/>
            <person name="Li M."/>
        </authorList>
    </citation>
    <scope>NUCLEOTIDE SEQUENCE [LARGE SCALE GENOMIC DNA]</scope>
    <source>
        <strain evidence="4">FT324</strain>
    </source>
</reference>
<gene>
    <name evidence="3" type="ORF">N5I32_19495</name>
</gene>
<evidence type="ECO:0000313" key="4">
    <source>
        <dbReference type="Proteomes" id="UP001205601"/>
    </source>
</evidence>
<dbReference type="EMBL" id="JAOCQF010000006">
    <property type="protein sequence ID" value="MCT8331706.1"/>
    <property type="molecule type" value="Genomic_DNA"/>
</dbReference>
<accession>A0ABT2NRX9</accession>
<sequence length="128" mass="13905">MFQQTEILGIASALARHATQRQSLIAENVANADTPGYRRRDLESFAETYDRGAQARMHATRHGHFQTFAAEAGGFRVARTGGGMSPNGNDVSLEDEMVRAASIRQDHDMALSVYRASLGVLRASLGRG</sequence>
<dbReference type="InterPro" id="IPR001444">
    <property type="entry name" value="Flag_bb_rod_N"/>
</dbReference>
<comment type="subcellular location">
    <subcellularLocation>
        <location evidence="1">Bacterial flagellum basal body</location>
    </subcellularLocation>
</comment>
<dbReference type="Pfam" id="PF00460">
    <property type="entry name" value="Flg_bb_rod"/>
    <property type="match status" value="1"/>
</dbReference>
<evidence type="ECO:0000259" key="2">
    <source>
        <dbReference type="Pfam" id="PF00460"/>
    </source>
</evidence>
<dbReference type="Proteomes" id="UP001205601">
    <property type="component" value="Unassembled WGS sequence"/>
</dbReference>